<sequence length="263" mass="28101">MNPATTVAAGARPVTARGIARLRPAADARLRMLCFPHVGAGAAAFRPWLDHLPPGTDLCAVRPPGRENRLREALLTDGNALLDDLEAQVGPLLDLPLVVVGHCSGSVLATEFVRRLVAAGGPRPVELVVSSAEGPQARTVEDPPLHRLPREELMARVVGYGGMAGQVLDDPDLMAMFERILRADYQVVETLAYSPGPPLELPVTVLGGRRDAFVSCPAMAAWSAETNREFTLHLLDAGHYVLNEAGPVIGRIARRLLERGADG</sequence>
<dbReference type="SUPFAM" id="SSF53474">
    <property type="entry name" value="alpha/beta-Hydrolases"/>
    <property type="match status" value="1"/>
</dbReference>
<evidence type="ECO:0000256" key="1">
    <source>
        <dbReference type="ARBA" id="ARBA00007169"/>
    </source>
</evidence>
<proteinExistence type="inferred from homology"/>
<comment type="caution">
    <text evidence="3">The sequence shown here is derived from an EMBL/GenBank/DDBJ whole genome shotgun (WGS) entry which is preliminary data.</text>
</comment>
<dbReference type="Proteomes" id="UP001596435">
    <property type="component" value="Unassembled WGS sequence"/>
</dbReference>
<dbReference type="InterPro" id="IPR001031">
    <property type="entry name" value="Thioesterase"/>
</dbReference>
<feature type="domain" description="Thioesterase" evidence="2">
    <location>
        <begin position="32"/>
        <end position="252"/>
    </location>
</feature>
<dbReference type="PANTHER" id="PTHR11487:SF0">
    <property type="entry name" value="S-ACYL FATTY ACID SYNTHASE THIOESTERASE, MEDIUM CHAIN"/>
    <property type="match status" value="1"/>
</dbReference>
<dbReference type="InterPro" id="IPR029058">
    <property type="entry name" value="AB_hydrolase_fold"/>
</dbReference>
<dbReference type="PANTHER" id="PTHR11487">
    <property type="entry name" value="THIOESTERASE"/>
    <property type="match status" value="1"/>
</dbReference>
<dbReference type="Pfam" id="PF00975">
    <property type="entry name" value="Thioesterase"/>
    <property type="match status" value="1"/>
</dbReference>
<reference evidence="4" key="1">
    <citation type="journal article" date="2019" name="Int. J. Syst. Evol. Microbiol.">
        <title>The Global Catalogue of Microorganisms (GCM) 10K type strain sequencing project: providing services to taxonomists for standard genome sequencing and annotation.</title>
        <authorList>
            <consortium name="The Broad Institute Genomics Platform"/>
            <consortium name="The Broad Institute Genome Sequencing Center for Infectious Disease"/>
            <person name="Wu L."/>
            <person name="Ma J."/>
        </authorList>
    </citation>
    <scope>NUCLEOTIDE SEQUENCE [LARGE SCALE GENOMIC DNA]</scope>
    <source>
        <strain evidence="4">CGMCC 1.12859</strain>
    </source>
</reference>
<keyword evidence="4" id="KW-1185">Reference proteome</keyword>
<dbReference type="Gene3D" id="3.40.50.1820">
    <property type="entry name" value="alpha/beta hydrolase"/>
    <property type="match status" value="1"/>
</dbReference>
<evidence type="ECO:0000259" key="2">
    <source>
        <dbReference type="Pfam" id="PF00975"/>
    </source>
</evidence>
<protein>
    <submittedName>
        <fullName evidence="3">Thioesterase II family protein</fullName>
    </submittedName>
</protein>
<dbReference type="RefSeq" id="WP_380231788.1">
    <property type="nucleotide sequence ID" value="NZ_JBHSVH010000002.1"/>
</dbReference>
<accession>A0ABW2FY80</accession>
<name>A0ABW2FY80_9ACTN</name>
<comment type="similarity">
    <text evidence="1">Belongs to the thioesterase family.</text>
</comment>
<evidence type="ECO:0000313" key="4">
    <source>
        <dbReference type="Proteomes" id="UP001596435"/>
    </source>
</evidence>
<evidence type="ECO:0000313" key="3">
    <source>
        <dbReference type="EMBL" id="MFC7182239.1"/>
    </source>
</evidence>
<dbReference type="InterPro" id="IPR012223">
    <property type="entry name" value="TEII"/>
</dbReference>
<dbReference type="EMBL" id="JBHTAJ010000043">
    <property type="protein sequence ID" value="MFC7182239.1"/>
    <property type="molecule type" value="Genomic_DNA"/>
</dbReference>
<gene>
    <name evidence="3" type="ORF">ACFQMG_22080</name>
</gene>
<organism evidence="3 4">
    <name type="scientific">Kitasatospora paranensis</name>
    <dbReference type="NCBI Taxonomy" id="258053"/>
    <lineage>
        <taxon>Bacteria</taxon>
        <taxon>Bacillati</taxon>
        <taxon>Actinomycetota</taxon>
        <taxon>Actinomycetes</taxon>
        <taxon>Kitasatosporales</taxon>
        <taxon>Streptomycetaceae</taxon>
        <taxon>Kitasatospora</taxon>
    </lineage>
</organism>